<reference evidence="1" key="1">
    <citation type="submission" date="2023-03" db="EMBL/GenBank/DDBJ databases">
        <authorList>
            <person name="Cremers G."/>
            <person name="Picone N."/>
        </authorList>
    </citation>
    <scope>NUCLEOTIDE SEQUENCE</scope>
    <source>
        <strain evidence="1">Sample_alias</strain>
    </source>
</reference>
<gene>
    <name evidence="1" type="ORF">MFUM_0865</name>
</gene>
<accession>A0ABM9IC47</accession>
<dbReference type="Proteomes" id="UP001161497">
    <property type="component" value="Chromosome"/>
</dbReference>
<evidence type="ECO:0000313" key="2">
    <source>
        <dbReference type="Proteomes" id="UP001161497"/>
    </source>
</evidence>
<keyword evidence="2" id="KW-1185">Reference proteome</keyword>
<dbReference type="RefSeq" id="WP_009060690.1">
    <property type="nucleotide sequence ID" value="NZ_JAHXRZ010000010.1"/>
</dbReference>
<evidence type="ECO:0000313" key="1">
    <source>
        <dbReference type="EMBL" id="CAI9085243.1"/>
    </source>
</evidence>
<name>A0ABM9IC47_9BACT</name>
<sequence length="124" mass="14200">MTKAELIKNALQKTKERRKTQRPVVFQLKLQNLSKKKIENLRRVFLEAKWFYNWLVSDLERLNLPANKVGTVEGKVGEVFEERKLGFLGSQIKQGIADKLKDNLGSLAKLKQNGHKVGVSNPRS</sequence>
<organism evidence="1 2">
    <name type="scientific">Candidatus Methylacidiphilum fumarolicum</name>
    <dbReference type="NCBI Taxonomy" id="591154"/>
    <lineage>
        <taxon>Bacteria</taxon>
        <taxon>Pseudomonadati</taxon>
        <taxon>Verrucomicrobiota</taxon>
        <taxon>Methylacidiphilae</taxon>
        <taxon>Methylacidiphilales</taxon>
        <taxon>Methylacidiphilaceae</taxon>
        <taxon>Methylacidiphilum (ex Ratnadevi et al. 2023)</taxon>
    </lineage>
</organism>
<dbReference type="EMBL" id="OX458932">
    <property type="protein sequence ID" value="CAI9085243.1"/>
    <property type="molecule type" value="Genomic_DNA"/>
</dbReference>
<proteinExistence type="predicted"/>
<protein>
    <submittedName>
        <fullName evidence="1">Transposase</fullName>
    </submittedName>
</protein>